<gene>
    <name evidence="1" type="ORF">Snoj_03260</name>
</gene>
<keyword evidence="2" id="KW-1185">Reference proteome</keyword>
<accession>A0ABQ3SE51</accession>
<reference evidence="2" key="1">
    <citation type="submission" date="2023-07" db="EMBL/GenBank/DDBJ databases">
        <title>Whole genome shotgun sequence of Streptomyces nojiriensis NBRC 13794.</title>
        <authorList>
            <person name="Komaki H."/>
            <person name="Tamura T."/>
        </authorList>
    </citation>
    <scope>NUCLEOTIDE SEQUENCE [LARGE SCALE GENOMIC DNA]</scope>
    <source>
        <strain evidence="2">NBRC 13794</strain>
    </source>
</reference>
<organism evidence="1 2">
    <name type="scientific">Streptomyces nojiriensis</name>
    <dbReference type="NCBI Taxonomy" id="66374"/>
    <lineage>
        <taxon>Bacteria</taxon>
        <taxon>Bacillati</taxon>
        <taxon>Actinomycetota</taxon>
        <taxon>Actinomycetes</taxon>
        <taxon>Kitasatosporales</taxon>
        <taxon>Streptomycetaceae</taxon>
        <taxon>Streptomyces</taxon>
    </lineage>
</organism>
<dbReference type="RefSeq" id="WP_189742832.1">
    <property type="nucleotide sequence ID" value="NZ_BMRL01000012.1"/>
</dbReference>
<dbReference type="GeneID" id="95592778"/>
<protein>
    <submittedName>
        <fullName evidence="1">Uncharacterized protein</fullName>
    </submittedName>
</protein>
<sequence>MSRRTDNHHRAATICRAATGLPHRTCLGWAEAGLIDYRQPVPDAEDDGQRLLESLLVAELADGLREGDLRDGALFGFTSARPARGALALELHPAMADPVLATVLPRIDQHYGGVRGVPGLRIVPTGRSWALIHLPGRAAVHLVHPDPDWRPVLPEHGVGLTQLWRRNRHRLHPAEAAELRGRAGAGAHPGSAAAQDWLNSRLLRRPRLLGAAGAAHGSANVYTHGGGDLVVEWCCAVERDELERRLRRSGLAQRPGQVPERLRDQAWFPGEIAMGGAFVTLRRGPCYAPEASARRYA</sequence>
<evidence type="ECO:0000313" key="2">
    <source>
        <dbReference type="Proteomes" id="UP000613974"/>
    </source>
</evidence>
<dbReference type="Proteomes" id="UP000613974">
    <property type="component" value="Unassembled WGS sequence"/>
</dbReference>
<evidence type="ECO:0000313" key="1">
    <source>
        <dbReference type="EMBL" id="GHI66408.1"/>
    </source>
</evidence>
<proteinExistence type="predicted"/>
<name>A0ABQ3SE51_9ACTN</name>
<dbReference type="EMBL" id="BNEC01000003">
    <property type="protein sequence ID" value="GHI66408.1"/>
    <property type="molecule type" value="Genomic_DNA"/>
</dbReference>
<comment type="caution">
    <text evidence="1">The sequence shown here is derived from an EMBL/GenBank/DDBJ whole genome shotgun (WGS) entry which is preliminary data.</text>
</comment>